<proteinExistence type="predicted"/>
<keyword evidence="1" id="KW-0732">Signal</keyword>
<accession>A0ABX5RXH6</accession>
<dbReference type="InterPro" id="IPR049973">
    <property type="entry name" value="STY0301-like"/>
</dbReference>
<evidence type="ECO:0000256" key="1">
    <source>
        <dbReference type="SAM" id="SignalP"/>
    </source>
</evidence>
<dbReference type="EMBL" id="CP036401">
    <property type="protein sequence ID" value="QBI03241.1"/>
    <property type="molecule type" value="Genomic_DNA"/>
</dbReference>
<sequence length="146" mass="15917">MTSNHFPRYLLAAALTLQAANVAAQGKHIACSSQIQPQAIKVAAGAGWVPHVEFPLQLYSAGMSSGPPGSLLTLRGEELRRTEHVISTRYAFEPGAPSNQAWLDCAYGEGGEISISQRLSDRIRECTVTKFRPVAGEPRRIEIRCR</sequence>
<organism evidence="2 3">
    <name type="scientific">Pseudoduganella albidiflava</name>
    <dbReference type="NCBI Taxonomy" id="321983"/>
    <lineage>
        <taxon>Bacteria</taxon>
        <taxon>Pseudomonadati</taxon>
        <taxon>Pseudomonadota</taxon>
        <taxon>Betaproteobacteria</taxon>
        <taxon>Burkholderiales</taxon>
        <taxon>Oxalobacteraceae</taxon>
        <taxon>Telluria group</taxon>
        <taxon>Pseudoduganella</taxon>
    </lineage>
</organism>
<keyword evidence="3" id="KW-1185">Reference proteome</keyword>
<dbReference type="RefSeq" id="WP_131147344.1">
    <property type="nucleotide sequence ID" value="NZ_BMWV01000025.1"/>
</dbReference>
<feature type="chain" id="PRO_5046012073" evidence="1">
    <location>
        <begin position="20"/>
        <end position="146"/>
    </location>
</feature>
<reference evidence="2 3" key="1">
    <citation type="submission" date="2019-02" db="EMBL/GenBank/DDBJ databases">
        <title>Draft Genome Sequences of Six Type Strains of the Genus Massilia.</title>
        <authorList>
            <person name="Miess H."/>
            <person name="Frediansyhah A."/>
            <person name="Gross H."/>
        </authorList>
    </citation>
    <scope>NUCLEOTIDE SEQUENCE [LARGE SCALE GENOMIC DNA]</scope>
    <source>
        <strain evidence="2 3">DSM 17472</strain>
    </source>
</reference>
<feature type="signal peptide" evidence="1">
    <location>
        <begin position="1"/>
        <end position="19"/>
    </location>
</feature>
<name>A0ABX5RXH6_9BURK</name>
<evidence type="ECO:0000313" key="3">
    <source>
        <dbReference type="Proteomes" id="UP000292307"/>
    </source>
</evidence>
<dbReference type="Proteomes" id="UP000292307">
    <property type="component" value="Chromosome"/>
</dbReference>
<evidence type="ECO:0000313" key="2">
    <source>
        <dbReference type="EMBL" id="QBI03241.1"/>
    </source>
</evidence>
<gene>
    <name evidence="2" type="ORF">EYF70_22230</name>
</gene>
<protein>
    <submittedName>
        <fullName evidence="2">Uncharacterized protein</fullName>
    </submittedName>
</protein>
<dbReference type="NCBIfam" id="NF042415">
    <property type="entry name" value="STY0301_fam"/>
    <property type="match status" value="1"/>
</dbReference>